<evidence type="ECO:0000313" key="2">
    <source>
        <dbReference type="Proteomes" id="UP000006352"/>
    </source>
</evidence>
<organism evidence="1 2">
    <name type="scientific">Fibroporia radiculosa</name>
    <dbReference type="NCBI Taxonomy" id="599839"/>
    <lineage>
        <taxon>Eukaryota</taxon>
        <taxon>Fungi</taxon>
        <taxon>Dikarya</taxon>
        <taxon>Basidiomycota</taxon>
        <taxon>Agaricomycotina</taxon>
        <taxon>Agaricomycetes</taxon>
        <taxon>Polyporales</taxon>
        <taxon>Fibroporiaceae</taxon>
        <taxon>Fibroporia</taxon>
    </lineage>
</organism>
<dbReference type="InParanoid" id="J4HSX4"/>
<gene>
    <name evidence="1" type="ORF">FIBRA_01197</name>
</gene>
<dbReference type="HOGENOM" id="CLU_1098520_0_0_1"/>
<sequence length="253" mass="27685">MSTYATRPDTPSHLLIDMNSVAWQKANEAAIVLGIWGAGVTILTPLGKYMLPQSAGQKIKDARTMVKEIEEFVDSIGPCERAQIELDRPDFFEHLEDFIEKTIDTLNTLDANTIDASKWTRYNYPMFSSLQSNLNDIRDLVTIVREDIVKTTVAAKRGSTVAPEWRWASTKPTRSTLGNMVGRVSSLLFSGTAQDLPEIPHQYPMEFPEGYILSPIPSVSGSALGCSAGTTIAACTATESSVIALNRLDDSPA</sequence>
<dbReference type="RefSeq" id="XP_012178465.1">
    <property type="nucleotide sequence ID" value="XM_012323075.1"/>
</dbReference>
<dbReference type="Proteomes" id="UP000006352">
    <property type="component" value="Unassembled WGS sequence"/>
</dbReference>
<reference evidence="1 2" key="1">
    <citation type="journal article" date="2012" name="Appl. Environ. Microbiol.">
        <title>Short-read sequencing for genomic analysis of the brown rot fungus Fibroporia radiculosa.</title>
        <authorList>
            <person name="Tang J.D."/>
            <person name="Perkins A.D."/>
            <person name="Sonstegard T.S."/>
            <person name="Schroeder S.G."/>
            <person name="Burgess S.C."/>
            <person name="Diehl S.V."/>
        </authorList>
    </citation>
    <scope>NUCLEOTIDE SEQUENCE [LARGE SCALE GENOMIC DNA]</scope>
    <source>
        <strain evidence="1 2">TFFH 294</strain>
    </source>
</reference>
<name>J4HSX4_9APHY</name>
<keyword evidence="2" id="KW-1185">Reference proteome</keyword>
<dbReference type="EMBL" id="HE796918">
    <property type="protein sequence ID" value="CCL99182.1"/>
    <property type="molecule type" value="Genomic_DNA"/>
</dbReference>
<dbReference type="AlphaFoldDB" id="J4HSX4"/>
<accession>J4HSX4</accession>
<dbReference type="GeneID" id="24094093"/>
<proteinExistence type="predicted"/>
<protein>
    <submittedName>
        <fullName evidence="1">Uncharacterized protein</fullName>
    </submittedName>
</protein>
<evidence type="ECO:0000313" key="1">
    <source>
        <dbReference type="EMBL" id="CCL99182.1"/>
    </source>
</evidence>